<protein>
    <submittedName>
        <fullName evidence="2">Uncharacterized protein</fullName>
    </submittedName>
</protein>
<accession>W2JRW8</accession>
<sequence>MTTKDNEYVDGESAVETPMNNATDEERSEVSQNAMVTEEMPRKVGRLHDGGSQHGKVQAKC</sequence>
<evidence type="ECO:0000313" key="3">
    <source>
        <dbReference type="Proteomes" id="UP000053864"/>
    </source>
</evidence>
<reference evidence="2 3" key="1">
    <citation type="submission" date="2013-11" db="EMBL/GenBank/DDBJ databases">
        <title>The Genome Sequence of Phytophthora parasitica CJ05E6.</title>
        <authorList>
            <consortium name="The Broad Institute Genomics Platform"/>
            <person name="Russ C."/>
            <person name="Tyler B."/>
            <person name="Panabieres F."/>
            <person name="Shan W."/>
            <person name="Tripathy S."/>
            <person name="Grunwald N."/>
            <person name="Machado M."/>
            <person name="Johnson C.S."/>
            <person name="Arredondo F."/>
            <person name="Hong C."/>
            <person name="Coffey M."/>
            <person name="Young S.K."/>
            <person name="Zeng Q."/>
            <person name="Gargeya S."/>
            <person name="Fitzgerald M."/>
            <person name="Abouelleil A."/>
            <person name="Alvarado L."/>
            <person name="Chapman S.B."/>
            <person name="Gainer-Dewar J."/>
            <person name="Goldberg J."/>
            <person name="Griggs A."/>
            <person name="Gujja S."/>
            <person name="Hansen M."/>
            <person name="Howarth C."/>
            <person name="Imamovic A."/>
            <person name="Ireland A."/>
            <person name="Larimer J."/>
            <person name="McCowan C."/>
            <person name="Murphy C."/>
            <person name="Pearson M."/>
            <person name="Poon T.W."/>
            <person name="Priest M."/>
            <person name="Roberts A."/>
            <person name="Saif S."/>
            <person name="Shea T."/>
            <person name="Sykes S."/>
            <person name="Wortman J."/>
            <person name="Nusbaum C."/>
            <person name="Birren B."/>
        </authorList>
    </citation>
    <scope>NUCLEOTIDE SEQUENCE [LARGE SCALE GENOMIC DNA]</scope>
    <source>
        <strain evidence="2 3">CJ05E6</strain>
    </source>
</reference>
<proteinExistence type="predicted"/>
<dbReference type="VEuPathDB" id="FungiDB:PPTG_24525"/>
<feature type="compositionally biased region" description="Basic and acidic residues" evidence="1">
    <location>
        <begin position="39"/>
        <end position="51"/>
    </location>
</feature>
<dbReference type="Proteomes" id="UP000053864">
    <property type="component" value="Unassembled WGS sequence"/>
</dbReference>
<feature type="region of interest" description="Disordered" evidence="1">
    <location>
        <begin position="1"/>
        <end position="61"/>
    </location>
</feature>
<dbReference type="EMBL" id="KI670917">
    <property type="protein sequence ID" value="ETL48418.1"/>
    <property type="molecule type" value="Genomic_DNA"/>
</dbReference>
<dbReference type="AlphaFoldDB" id="W2JRW8"/>
<name>W2JRW8_PHYNI</name>
<evidence type="ECO:0000256" key="1">
    <source>
        <dbReference type="SAM" id="MobiDB-lite"/>
    </source>
</evidence>
<organism evidence="2 3">
    <name type="scientific">Phytophthora nicotianae</name>
    <name type="common">Potato buckeye rot agent</name>
    <name type="synonym">Phytophthora parasitica</name>
    <dbReference type="NCBI Taxonomy" id="4792"/>
    <lineage>
        <taxon>Eukaryota</taxon>
        <taxon>Sar</taxon>
        <taxon>Stramenopiles</taxon>
        <taxon>Oomycota</taxon>
        <taxon>Peronosporomycetes</taxon>
        <taxon>Peronosporales</taxon>
        <taxon>Peronosporaceae</taxon>
        <taxon>Phytophthora</taxon>
    </lineage>
</organism>
<gene>
    <name evidence="2" type="ORF">L916_01979</name>
</gene>
<evidence type="ECO:0000313" key="2">
    <source>
        <dbReference type="EMBL" id="ETL48418.1"/>
    </source>
</evidence>